<proteinExistence type="predicted"/>
<dbReference type="KEGG" id="adu:127747802"/>
<dbReference type="Proteomes" id="UP000515211">
    <property type="component" value="Chromosome 1"/>
</dbReference>
<dbReference type="GeneID" id="127747802"/>
<dbReference type="AlphaFoldDB" id="A0A9C6WU17"/>
<dbReference type="RefSeq" id="XP_052118459.1">
    <property type="nucleotide sequence ID" value="XM_052262499.1"/>
</dbReference>
<reference evidence="3" key="2">
    <citation type="submission" date="2025-08" db="UniProtKB">
        <authorList>
            <consortium name="RefSeq"/>
        </authorList>
    </citation>
    <scope>IDENTIFICATION</scope>
    <source>
        <tissue evidence="3">Whole plant</tissue>
    </source>
</reference>
<evidence type="ECO:0000313" key="2">
    <source>
        <dbReference type="Proteomes" id="UP000515211"/>
    </source>
</evidence>
<evidence type="ECO:0000313" key="3">
    <source>
        <dbReference type="RefSeq" id="XP_052118459.1"/>
    </source>
</evidence>
<accession>A0A9C6WU17</accession>
<reference evidence="2" key="1">
    <citation type="journal article" date="2016" name="Nat. Genet.">
        <title>The genome sequences of Arachis duranensis and Arachis ipaensis, the diploid ancestors of cultivated peanut.</title>
        <authorList>
            <person name="Bertioli D.J."/>
            <person name="Cannon S.B."/>
            <person name="Froenicke L."/>
            <person name="Huang G."/>
            <person name="Farmer A.D."/>
            <person name="Cannon E.K."/>
            <person name="Liu X."/>
            <person name="Gao D."/>
            <person name="Clevenger J."/>
            <person name="Dash S."/>
            <person name="Ren L."/>
            <person name="Moretzsohn M.C."/>
            <person name="Shirasawa K."/>
            <person name="Huang W."/>
            <person name="Vidigal B."/>
            <person name="Abernathy B."/>
            <person name="Chu Y."/>
            <person name="Niederhuth C.E."/>
            <person name="Umale P."/>
            <person name="Araujo A.C."/>
            <person name="Kozik A."/>
            <person name="Kim K.D."/>
            <person name="Burow M.D."/>
            <person name="Varshney R.K."/>
            <person name="Wang X."/>
            <person name="Zhang X."/>
            <person name="Barkley N."/>
            <person name="Guimaraes P.M."/>
            <person name="Isobe S."/>
            <person name="Guo B."/>
            <person name="Liao B."/>
            <person name="Stalker H.T."/>
            <person name="Schmitz R.J."/>
            <person name="Scheffler B.E."/>
            <person name="Leal-Bertioli S.C."/>
            <person name="Xun X."/>
            <person name="Jackson S.A."/>
            <person name="Michelmore R."/>
            <person name="Ozias-Akins P."/>
        </authorList>
    </citation>
    <scope>NUCLEOTIDE SEQUENCE [LARGE SCALE GENOMIC DNA]</scope>
    <source>
        <strain evidence="2">cv. V14167</strain>
    </source>
</reference>
<feature type="region of interest" description="Disordered" evidence="1">
    <location>
        <begin position="52"/>
        <end position="85"/>
    </location>
</feature>
<gene>
    <name evidence="3" type="primary">LOC127747802</name>
</gene>
<evidence type="ECO:0000256" key="1">
    <source>
        <dbReference type="SAM" id="MobiDB-lite"/>
    </source>
</evidence>
<organism evidence="2 3">
    <name type="scientific">Arachis duranensis</name>
    <name type="common">Wild peanut</name>
    <dbReference type="NCBI Taxonomy" id="130453"/>
    <lineage>
        <taxon>Eukaryota</taxon>
        <taxon>Viridiplantae</taxon>
        <taxon>Streptophyta</taxon>
        <taxon>Embryophyta</taxon>
        <taxon>Tracheophyta</taxon>
        <taxon>Spermatophyta</taxon>
        <taxon>Magnoliopsida</taxon>
        <taxon>eudicotyledons</taxon>
        <taxon>Gunneridae</taxon>
        <taxon>Pentapetalae</taxon>
        <taxon>rosids</taxon>
        <taxon>fabids</taxon>
        <taxon>Fabales</taxon>
        <taxon>Fabaceae</taxon>
        <taxon>Papilionoideae</taxon>
        <taxon>50 kb inversion clade</taxon>
        <taxon>dalbergioids sensu lato</taxon>
        <taxon>Dalbergieae</taxon>
        <taxon>Pterocarpus clade</taxon>
        <taxon>Arachis</taxon>
    </lineage>
</organism>
<sequence length="117" mass="12952">MSQGETRPHLTIINTLEHPGIPHPPGTKDQQQFWSHKSDTPAPAVVYLPDTLAPTNTEDLDRDRPTVSGMANRKKKHRPKRTAEEGETIGVHFGGVLNSFSRSPSKLSILAIFFLNS</sequence>
<name>A0A9C6WU17_ARADU</name>
<keyword evidence="2" id="KW-1185">Reference proteome</keyword>
<protein>
    <submittedName>
        <fullName evidence="3">Uncharacterized protein LOC127747802</fullName>
    </submittedName>
</protein>
<feature type="region of interest" description="Disordered" evidence="1">
    <location>
        <begin position="15"/>
        <end position="40"/>
    </location>
</feature>